<protein>
    <submittedName>
        <fullName evidence="2">Uncharacterized protein</fullName>
    </submittedName>
</protein>
<evidence type="ECO:0000313" key="3">
    <source>
        <dbReference type="Proteomes" id="UP000075578"/>
    </source>
</evidence>
<sequence>MKISIVNKEKMLREYGHGDKGKDYSVDSHEAKNMDTMRKDLPKMIREVEHFTGMKFKKKPELIFSHPAPYINNKYYYACSVDGREIAVHSRMAKNKGVLEDYIKHELVENIYQQNKKEGGHKKAKQIEKDRKKATKYAEETYPNTIFYDNQIERAINTIKLVFKRGLKW</sequence>
<dbReference type="Proteomes" id="UP000075578">
    <property type="component" value="Unassembled WGS sequence"/>
</dbReference>
<name>A0A150IKW0_9EURY</name>
<gene>
    <name evidence="2" type="ORF">AMQ74_01893</name>
</gene>
<reference evidence="2 3" key="1">
    <citation type="journal article" date="2016" name="ISME J.">
        <title>Chasing the elusive Euryarchaeota class WSA2: genomes reveal a uniquely fastidious methyl-reducing methanogen.</title>
        <authorList>
            <person name="Nobu M.K."/>
            <person name="Narihiro T."/>
            <person name="Kuroda K."/>
            <person name="Mei R."/>
            <person name="Liu W.T."/>
        </authorList>
    </citation>
    <scope>NUCLEOTIDE SEQUENCE [LARGE SCALE GENOMIC DNA]</scope>
    <source>
        <strain evidence="2">U1lsi0528_Bin089</strain>
    </source>
</reference>
<feature type="region of interest" description="Disordered" evidence="1">
    <location>
        <begin position="115"/>
        <end position="134"/>
    </location>
</feature>
<evidence type="ECO:0000313" key="2">
    <source>
        <dbReference type="EMBL" id="KYC45641.1"/>
    </source>
</evidence>
<feature type="compositionally biased region" description="Basic and acidic residues" evidence="1">
    <location>
        <begin position="125"/>
        <end position="134"/>
    </location>
</feature>
<comment type="caution">
    <text evidence="2">The sequence shown here is derived from an EMBL/GenBank/DDBJ whole genome shotgun (WGS) entry which is preliminary data.</text>
</comment>
<dbReference type="AlphaFoldDB" id="A0A150IKW0"/>
<proteinExistence type="predicted"/>
<accession>A0A150IKW0</accession>
<dbReference type="EMBL" id="LNGD01000235">
    <property type="protein sequence ID" value="KYC45641.1"/>
    <property type="molecule type" value="Genomic_DNA"/>
</dbReference>
<organism evidence="2 3">
    <name type="scientific">Candidatus Methanofastidiosum methylothiophilum</name>
    <dbReference type="NCBI Taxonomy" id="1705564"/>
    <lineage>
        <taxon>Archaea</taxon>
        <taxon>Methanobacteriati</taxon>
        <taxon>Methanobacteriota</taxon>
        <taxon>Stenosarchaea group</taxon>
        <taxon>Candidatus Methanofastidiosia</taxon>
        <taxon>Candidatus Methanofastidiosales</taxon>
        <taxon>Candidatus Methanofastidiosaceae</taxon>
        <taxon>Candidatus Methanofastidiosum</taxon>
    </lineage>
</organism>
<evidence type="ECO:0000256" key="1">
    <source>
        <dbReference type="SAM" id="MobiDB-lite"/>
    </source>
</evidence>